<keyword evidence="3" id="KW-1185">Reference proteome</keyword>
<evidence type="ECO:0000313" key="2">
    <source>
        <dbReference type="EMBL" id="TNN08771.1"/>
    </source>
</evidence>
<name>A0A4Z2CX14_SCHJA</name>
<dbReference type="EMBL" id="SKCS01000403">
    <property type="protein sequence ID" value="TNN08771.1"/>
    <property type="molecule type" value="Genomic_DNA"/>
</dbReference>
<feature type="transmembrane region" description="Helical" evidence="1">
    <location>
        <begin position="49"/>
        <end position="68"/>
    </location>
</feature>
<reference evidence="2 3" key="1">
    <citation type="submission" date="2019-03" db="EMBL/GenBank/DDBJ databases">
        <title>An improved genome assembly of the fluke Schistosoma japonicum.</title>
        <authorList>
            <person name="Hu W."/>
            <person name="Luo F."/>
            <person name="Yin M."/>
            <person name="Mo X."/>
            <person name="Sun C."/>
            <person name="Wu Q."/>
            <person name="Zhu B."/>
            <person name="Xiang M."/>
            <person name="Wang J."/>
            <person name="Wang Y."/>
            <person name="Zhang T."/>
            <person name="Xu B."/>
            <person name="Zheng H."/>
            <person name="Feng Z."/>
        </authorList>
    </citation>
    <scope>NUCLEOTIDE SEQUENCE [LARGE SCALE GENOMIC DNA]</scope>
    <source>
        <strain evidence="2">HuSjv2</strain>
        <tissue evidence="2">Worms</tissue>
    </source>
</reference>
<keyword evidence="1" id="KW-1133">Transmembrane helix</keyword>
<keyword evidence="1" id="KW-0472">Membrane</keyword>
<organism evidence="2 3">
    <name type="scientific">Schistosoma japonicum</name>
    <name type="common">Blood fluke</name>
    <dbReference type="NCBI Taxonomy" id="6182"/>
    <lineage>
        <taxon>Eukaryota</taxon>
        <taxon>Metazoa</taxon>
        <taxon>Spiralia</taxon>
        <taxon>Lophotrochozoa</taxon>
        <taxon>Platyhelminthes</taxon>
        <taxon>Trematoda</taxon>
        <taxon>Digenea</taxon>
        <taxon>Strigeidida</taxon>
        <taxon>Schistosomatoidea</taxon>
        <taxon>Schistosomatidae</taxon>
        <taxon>Schistosoma</taxon>
    </lineage>
</organism>
<keyword evidence="1" id="KW-0812">Transmembrane</keyword>
<proteinExistence type="predicted"/>
<evidence type="ECO:0000256" key="1">
    <source>
        <dbReference type="SAM" id="Phobius"/>
    </source>
</evidence>
<comment type="caution">
    <text evidence="2">The sequence shown here is derived from an EMBL/GenBank/DDBJ whole genome shotgun (WGS) entry which is preliminary data.</text>
</comment>
<accession>A0A4Z2CX14</accession>
<evidence type="ECO:0000313" key="3">
    <source>
        <dbReference type="Proteomes" id="UP000311919"/>
    </source>
</evidence>
<protein>
    <submittedName>
        <fullName evidence="2">Uncharacterized protein</fullName>
    </submittedName>
</protein>
<gene>
    <name evidence="2" type="ORF">EWB00_006768</name>
</gene>
<dbReference type="AlphaFoldDB" id="A0A4Z2CX14"/>
<sequence>MAALFYSTSAECMQPSTVFRYKTLFYLLFISSYRPVNIVSCWQTLSVNVYIIIIVIVCSINIDMYVTYRPAYI</sequence>
<dbReference type="Proteomes" id="UP000311919">
    <property type="component" value="Unassembled WGS sequence"/>
</dbReference>